<protein>
    <recommendedName>
        <fullName evidence="3">DUF2513 domain-containing protein</fullName>
    </recommendedName>
</protein>
<proteinExistence type="predicted"/>
<dbReference type="Proteomes" id="UP001195963">
    <property type="component" value="Unassembled WGS sequence"/>
</dbReference>
<name>A0ABS7E1K8_9GAMM</name>
<keyword evidence="2" id="KW-1185">Reference proteome</keyword>
<dbReference type="RefSeq" id="WP_220109174.1">
    <property type="nucleotide sequence ID" value="NZ_JAHZST010000004.1"/>
</dbReference>
<reference evidence="1 2" key="1">
    <citation type="submission" date="2021-07" db="EMBL/GenBank/DDBJ databases">
        <title>Shewanella sp. nov, isolated from SCS.</title>
        <authorList>
            <person name="Cao W.R."/>
        </authorList>
    </citation>
    <scope>NUCLEOTIDE SEQUENCE [LARGE SCALE GENOMIC DNA]</scope>
    <source>
        <strain evidence="1 2">NR704-98</strain>
    </source>
</reference>
<evidence type="ECO:0008006" key="3">
    <source>
        <dbReference type="Google" id="ProtNLM"/>
    </source>
</evidence>
<evidence type="ECO:0000313" key="2">
    <source>
        <dbReference type="Proteomes" id="UP001195963"/>
    </source>
</evidence>
<accession>A0ABS7E1K8</accession>
<organism evidence="1 2">
    <name type="scientific">Shewanella nanhaiensis</name>
    <dbReference type="NCBI Taxonomy" id="2864872"/>
    <lineage>
        <taxon>Bacteria</taxon>
        <taxon>Pseudomonadati</taxon>
        <taxon>Pseudomonadota</taxon>
        <taxon>Gammaproteobacteria</taxon>
        <taxon>Alteromonadales</taxon>
        <taxon>Shewanellaceae</taxon>
        <taxon>Shewanella</taxon>
    </lineage>
</organism>
<comment type="caution">
    <text evidence="1">The sequence shown here is derived from an EMBL/GenBank/DDBJ whole genome shotgun (WGS) entry which is preliminary data.</text>
</comment>
<sequence>MRNIELFNLSVAEILGECYESFPKRISIKESDIAYKVLEYYDDSVSDDVIVFVEQLFDISSSTIEWLEQAGYIWVGGRDHKDFYRVTLSSKGLELLNLIPDSLNTKDTLGSSFIKSAKTASKETVLSSIKVFLSEGAKLALS</sequence>
<gene>
    <name evidence="1" type="ORF">K0625_07760</name>
</gene>
<evidence type="ECO:0000313" key="1">
    <source>
        <dbReference type="EMBL" id="MBW8183562.1"/>
    </source>
</evidence>
<dbReference type="EMBL" id="JAHZST010000004">
    <property type="protein sequence ID" value="MBW8183562.1"/>
    <property type="molecule type" value="Genomic_DNA"/>
</dbReference>